<keyword evidence="11" id="KW-1185">Reference proteome</keyword>
<evidence type="ECO:0000259" key="9">
    <source>
        <dbReference type="PROSITE" id="PS50011"/>
    </source>
</evidence>
<proteinExistence type="predicted"/>
<dbReference type="PROSITE" id="PS50011">
    <property type="entry name" value="PROTEIN_KINASE_DOM"/>
    <property type="match status" value="1"/>
</dbReference>
<dbReference type="FunFam" id="1.10.510.10:FF:001023">
    <property type="entry name" value="Os07g0541700 protein"/>
    <property type="match status" value="1"/>
</dbReference>
<dbReference type="PROSITE" id="PS00108">
    <property type="entry name" value="PROTEIN_KINASE_ST"/>
    <property type="match status" value="1"/>
</dbReference>
<evidence type="ECO:0000256" key="8">
    <source>
        <dbReference type="ARBA" id="ARBA00048679"/>
    </source>
</evidence>
<organism evidence="10 11">
    <name type="scientific">Eleusine coracana subsp. coracana</name>
    <dbReference type="NCBI Taxonomy" id="191504"/>
    <lineage>
        <taxon>Eukaryota</taxon>
        <taxon>Viridiplantae</taxon>
        <taxon>Streptophyta</taxon>
        <taxon>Embryophyta</taxon>
        <taxon>Tracheophyta</taxon>
        <taxon>Spermatophyta</taxon>
        <taxon>Magnoliopsida</taxon>
        <taxon>Liliopsida</taxon>
        <taxon>Poales</taxon>
        <taxon>Poaceae</taxon>
        <taxon>PACMAD clade</taxon>
        <taxon>Chloridoideae</taxon>
        <taxon>Cynodonteae</taxon>
        <taxon>Eleusininae</taxon>
        <taxon>Eleusine</taxon>
    </lineage>
</organism>
<dbReference type="SUPFAM" id="SSF56112">
    <property type="entry name" value="Protein kinase-like (PK-like)"/>
    <property type="match status" value="1"/>
</dbReference>
<keyword evidence="2" id="KW-0723">Serine/threonine-protein kinase</keyword>
<dbReference type="Proteomes" id="UP001054889">
    <property type="component" value="Unassembled WGS sequence"/>
</dbReference>
<dbReference type="InterPro" id="IPR000719">
    <property type="entry name" value="Prot_kinase_dom"/>
</dbReference>
<comment type="catalytic activity">
    <reaction evidence="7">
        <text>L-threonyl-[protein] + ATP = O-phospho-L-threonyl-[protein] + ADP + H(+)</text>
        <dbReference type="Rhea" id="RHEA:46608"/>
        <dbReference type="Rhea" id="RHEA-COMP:11060"/>
        <dbReference type="Rhea" id="RHEA-COMP:11605"/>
        <dbReference type="ChEBI" id="CHEBI:15378"/>
        <dbReference type="ChEBI" id="CHEBI:30013"/>
        <dbReference type="ChEBI" id="CHEBI:30616"/>
        <dbReference type="ChEBI" id="CHEBI:61977"/>
        <dbReference type="ChEBI" id="CHEBI:456216"/>
        <dbReference type="EC" id="2.7.11.1"/>
    </reaction>
</comment>
<reference evidence="10" key="2">
    <citation type="submission" date="2021-12" db="EMBL/GenBank/DDBJ databases">
        <title>Resequencing data analysis of finger millet.</title>
        <authorList>
            <person name="Hatakeyama M."/>
            <person name="Aluri S."/>
            <person name="Balachadran M.T."/>
            <person name="Sivarajan S.R."/>
            <person name="Poveda L."/>
            <person name="Shimizu-Inatsugi R."/>
            <person name="Schlapbach R."/>
            <person name="Sreeman S.M."/>
            <person name="Shimizu K.K."/>
        </authorList>
    </citation>
    <scope>NUCLEOTIDE SEQUENCE</scope>
</reference>
<dbReference type="EC" id="2.7.11.1" evidence="1"/>
<evidence type="ECO:0000256" key="2">
    <source>
        <dbReference type="ARBA" id="ARBA00022527"/>
    </source>
</evidence>
<dbReference type="GO" id="GO:0005524">
    <property type="term" value="F:ATP binding"/>
    <property type="evidence" value="ECO:0007669"/>
    <property type="project" value="UniProtKB-KW"/>
</dbReference>
<accession>A0AAV5ESV5</accession>
<evidence type="ECO:0000256" key="5">
    <source>
        <dbReference type="ARBA" id="ARBA00022777"/>
    </source>
</evidence>
<keyword evidence="4" id="KW-0547">Nucleotide-binding</keyword>
<keyword evidence="3" id="KW-0808">Transferase</keyword>
<dbReference type="Gene3D" id="1.10.510.10">
    <property type="entry name" value="Transferase(Phosphotransferase) domain 1"/>
    <property type="match status" value="1"/>
</dbReference>
<sequence>MLKHEDLQNGMVAVKKVTTWTDFTDKLFLDEITCLKKVRHKNIVRFLGYCADSQGEVLETNGKNVIAEERHRFLCFEYVPNGDLQHYLEEKPPHGYEWNMRYHIIKGICQGLDYLEQKRILHLDLKPANVLLGVHMVPKITDFGLSRHINENQSTIPTETIDGTLGYVAPEIIGGQISLKADIYSLGIIIIRLLTGITKAIPEDVRRIHY</sequence>
<dbReference type="Pfam" id="PF00069">
    <property type="entry name" value="Pkinase"/>
    <property type="match status" value="1"/>
</dbReference>
<dbReference type="AlphaFoldDB" id="A0AAV5ESV5"/>
<gene>
    <name evidence="10" type="primary">gb13433</name>
    <name evidence="10" type="ORF">PR202_gb13433</name>
</gene>
<evidence type="ECO:0000256" key="1">
    <source>
        <dbReference type="ARBA" id="ARBA00012513"/>
    </source>
</evidence>
<comment type="caution">
    <text evidence="10">The sequence shown here is derived from an EMBL/GenBank/DDBJ whole genome shotgun (WGS) entry which is preliminary data.</text>
</comment>
<feature type="domain" description="Protein kinase" evidence="9">
    <location>
        <begin position="1"/>
        <end position="210"/>
    </location>
</feature>
<dbReference type="SMART" id="SM00220">
    <property type="entry name" value="S_TKc"/>
    <property type="match status" value="1"/>
</dbReference>
<evidence type="ECO:0000313" key="10">
    <source>
        <dbReference type="EMBL" id="GJN25587.1"/>
    </source>
</evidence>
<keyword evidence="5" id="KW-0418">Kinase</keyword>
<dbReference type="EMBL" id="BQKI01000078">
    <property type="protein sequence ID" value="GJN25587.1"/>
    <property type="molecule type" value="Genomic_DNA"/>
</dbReference>
<keyword evidence="6" id="KW-0067">ATP-binding</keyword>
<evidence type="ECO:0000256" key="3">
    <source>
        <dbReference type="ARBA" id="ARBA00022679"/>
    </source>
</evidence>
<reference evidence="10" key="1">
    <citation type="journal article" date="2018" name="DNA Res.">
        <title>Multiple hybrid de novo genome assembly of finger millet, an orphan allotetraploid crop.</title>
        <authorList>
            <person name="Hatakeyama M."/>
            <person name="Aluri S."/>
            <person name="Balachadran M.T."/>
            <person name="Sivarajan S.R."/>
            <person name="Patrignani A."/>
            <person name="Gruter S."/>
            <person name="Poveda L."/>
            <person name="Shimizu-Inatsugi R."/>
            <person name="Baeten J."/>
            <person name="Francoijs K.J."/>
            <person name="Nataraja K.N."/>
            <person name="Reddy Y.A.N."/>
            <person name="Phadnis S."/>
            <person name="Ravikumar R.L."/>
            <person name="Schlapbach R."/>
            <person name="Sreeman S.M."/>
            <person name="Shimizu K.K."/>
        </authorList>
    </citation>
    <scope>NUCLEOTIDE SEQUENCE</scope>
</reference>
<dbReference type="PANTHER" id="PTHR45707:SF43">
    <property type="entry name" value="PROTEIN KINASE DOMAIN-CONTAINING PROTEIN"/>
    <property type="match status" value="1"/>
</dbReference>
<dbReference type="InterPro" id="IPR011009">
    <property type="entry name" value="Kinase-like_dom_sf"/>
</dbReference>
<dbReference type="InterPro" id="IPR008271">
    <property type="entry name" value="Ser/Thr_kinase_AS"/>
</dbReference>
<dbReference type="PANTHER" id="PTHR45707">
    <property type="entry name" value="C2 CALCIUM/LIPID-BINDING PLANT PHOSPHORIBOSYLTRANSFERASE FAMILY PROTEIN"/>
    <property type="match status" value="1"/>
</dbReference>
<evidence type="ECO:0000256" key="6">
    <source>
        <dbReference type="ARBA" id="ARBA00022840"/>
    </source>
</evidence>
<evidence type="ECO:0000256" key="4">
    <source>
        <dbReference type="ARBA" id="ARBA00022741"/>
    </source>
</evidence>
<evidence type="ECO:0000313" key="11">
    <source>
        <dbReference type="Proteomes" id="UP001054889"/>
    </source>
</evidence>
<evidence type="ECO:0000256" key="7">
    <source>
        <dbReference type="ARBA" id="ARBA00047899"/>
    </source>
</evidence>
<protein>
    <recommendedName>
        <fullName evidence="1">non-specific serine/threonine protein kinase</fullName>
        <ecNumber evidence="1">2.7.11.1</ecNumber>
    </recommendedName>
</protein>
<comment type="catalytic activity">
    <reaction evidence="8">
        <text>L-seryl-[protein] + ATP = O-phospho-L-seryl-[protein] + ADP + H(+)</text>
        <dbReference type="Rhea" id="RHEA:17989"/>
        <dbReference type="Rhea" id="RHEA-COMP:9863"/>
        <dbReference type="Rhea" id="RHEA-COMP:11604"/>
        <dbReference type="ChEBI" id="CHEBI:15378"/>
        <dbReference type="ChEBI" id="CHEBI:29999"/>
        <dbReference type="ChEBI" id="CHEBI:30616"/>
        <dbReference type="ChEBI" id="CHEBI:83421"/>
        <dbReference type="ChEBI" id="CHEBI:456216"/>
        <dbReference type="EC" id="2.7.11.1"/>
    </reaction>
</comment>
<dbReference type="GO" id="GO:0004674">
    <property type="term" value="F:protein serine/threonine kinase activity"/>
    <property type="evidence" value="ECO:0007669"/>
    <property type="project" value="UniProtKB-KW"/>
</dbReference>
<name>A0AAV5ESV5_ELECO</name>